<reference evidence="1 2" key="1">
    <citation type="submission" date="2024-08" db="EMBL/GenBank/DDBJ databases">
        <title>Gnathostoma spinigerum genome.</title>
        <authorList>
            <person name="Gonzalez-Bertolin B."/>
            <person name="Monzon S."/>
            <person name="Zaballos A."/>
            <person name="Jimenez P."/>
            <person name="Dekumyoy P."/>
            <person name="Varona S."/>
            <person name="Cuesta I."/>
            <person name="Sumanam S."/>
            <person name="Adisakwattana P."/>
            <person name="Gasser R.B."/>
            <person name="Hernandez-Gonzalez A."/>
            <person name="Young N.D."/>
            <person name="Perteguer M.J."/>
        </authorList>
    </citation>
    <scope>NUCLEOTIDE SEQUENCE [LARGE SCALE GENOMIC DNA]</scope>
    <source>
        <strain evidence="1">AL3</strain>
        <tissue evidence="1">Liver</tissue>
    </source>
</reference>
<keyword evidence="2" id="KW-1185">Reference proteome</keyword>
<evidence type="ECO:0000313" key="1">
    <source>
        <dbReference type="EMBL" id="MFH4982624.1"/>
    </source>
</evidence>
<organism evidence="1 2">
    <name type="scientific">Gnathostoma spinigerum</name>
    <dbReference type="NCBI Taxonomy" id="75299"/>
    <lineage>
        <taxon>Eukaryota</taxon>
        <taxon>Metazoa</taxon>
        <taxon>Ecdysozoa</taxon>
        <taxon>Nematoda</taxon>
        <taxon>Chromadorea</taxon>
        <taxon>Rhabditida</taxon>
        <taxon>Spirurina</taxon>
        <taxon>Gnathostomatomorpha</taxon>
        <taxon>Gnathostomatoidea</taxon>
        <taxon>Gnathostomatidae</taxon>
        <taxon>Gnathostoma</taxon>
    </lineage>
</organism>
<sequence length="184" mass="21376">MKKARRKNSNHIRKKASLTNTLPFFVEEMVWQAESSFASNTENGDLSVDQGYRLLEHCFIPWSRFLVYAYLRRVGYTVKPHRWRFPLSLFGRNDVVDPSTQKFDKPRFPSVLLDQFPSISSTDISFTPVNVMNETSKMLNITPITEPSLTSILQKYSKKQRMATGNDLTRKVSQMCCPNLLFFH</sequence>
<name>A0ABD6EZB9_9BILA</name>
<proteinExistence type="predicted"/>
<dbReference type="EMBL" id="JBGFUD010009716">
    <property type="protein sequence ID" value="MFH4982624.1"/>
    <property type="molecule type" value="Genomic_DNA"/>
</dbReference>
<dbReference type="Proteomes" id="UP001608902">
    <property type="component" value="Unassembled WGS sequence"/>
</dbReference>
<accession>A0ABD6EZB9</accession>
<gene>
    <name evidence="1" type="ORF">AB6A40_009333</name>
</gene>
<dbReference type="AlphaFoldDB" id="A0ABD6EZB9"/>
<evidence type="ECO:0000313" key="2">
    <source>
        <dbReference type="Proteomes" id="UP001608902"/>
    </source>
</evidence>
<comment type="caution">
    <text evidence="1">The sequence shown here is derived from an EMBL/GenBank/DDBJ whole genome shotgun (WGS) entry which is preliminary data.</text>
</comment>
<protein>
    <submittedName>
        <fullName evidence="1">Uncharacterized protein</fullName>
    </submittedName>
</protein>